<feature type="compositionally biased region" description="Polar residues" evidence="1">
    <location>
        <begin position="58"/>
        <end position="72"/>
    </location>
</feature>
<organism evidence="2 3">
    <name type="scientific">Ophiobolus disseminans</name>
    <dbReference type="NCBI Taxonomy" id="1469910"/>
    <lineage>
        <taxon>Eukaryota</taxon>
        <taxon>Fungi</taxon>
        <taxon>Dikarya</taxon>
        <taxon>Ascomycota</taxon>
        <taxon>Pezizomycotina</taxon>
        <taxon>Dothideomycetes</taxon>
        <taxon>Pleosporomycetidae</taxon>
        <taxon>Pleosporales</taxon>
        <taxon>Pleosporineae</taxon>
        <taxon>Phaeosphaeriaceae</taxon>
        <taxon>Ophiobolus</taxon>
    </lineage>
</organism>
<gene>
    <name evidence="2" type="ORF">CC86DRAFT_211983</name>
</gene>
<dbReference type="EMBL" id="MU006224">
    <property type="protein sequence ID" value="KAF2827494.1"/>
    <property type="molecule type" value="Genomic_DNA"/>
</dbReference>
<name>A0A6A7A3V5_9PLEO</name>
<evidence type="ECO:0000313" key="3">
    <source>
        <dbReference type="Proteomes" id="UP000799424"/>
    </source>
</evidence>
<reference evidence="2" key="1">
    <citation type="journal article" date="2020" name="Stud. Mycol.">
        <title>101 Dothideomycetes genomes: a test case for predicting lifestyles and emergence of pathogens.</title>
        <authorList>
            <person name="Haridas S."/>
            <person name="Albert R."/>
            <person name="Binder M."/>
            <person name="Bloem J."/>
            <person name="Labutti K."/>
            <person name="Salamov A."/>
            <person name="Andreopoulos B."/>
            <person name="Baker S."/>
            <person name="Barry K."/>
            <person name="Bills G."/>
            <person name="Bluhm B."/>
            <person name="Cannon C."/>
            <person name="Castanera R."/>
            <person name="Culley D."/>
            <person name="Daum C."/>
            <person name="Ezra D."/>
            <person name="Gonzalez J."/>
            <person name="Henrissat B."/>
            <person name="Kuo A."/>
            <person name="Liang C."/>
            <person name="Lipzen A."/>
            <person name="Lutzoni F."/>
            <person name="Magnuson J."/>
            <person name="Mondo S."/>
            <person name="Nolan M."/>
            <person name="Ohm R."/>
            <person name="Pangilinan J."/>
            <person name="Park H.-J."/>
            <person name="Ramirez L."/>
            <person name="Alfaro M."/>
            <person name="Sun H."/>
            <person name="Tritt A."/>
            <person name="Yoshinaga Y."/>
            <person name="Zwiers L.-H."/>
            <person name="Turgeon B."/>
            <person name="Goodwin S."/>
            <person name="Spatafora J."/>
            <person name="Crous P."/>
            <person name="Grigoriev I."/>
        </authorList>
    </citation>
    <scope>NUCLEOTIDE SEQUENCE</scope>
    <source>
        <strain evidence="2">CBS 113818</strain>
    </source>
</reference>
<evidence type="ECO:0000256" key="1">
    <source>
        <dbReference type="SAM" id="MobiDB-lite"/>
    </source>
</evidence>
<keyword evidence="3" id="KW-1185">Reference proteome</keyword>
<accession>A0A6A7A3V5</accession>
<evidence type="ECO:0000313" key="2">
    <source>
        <dbReference type="EMBL" id="KAF2827494.1"/>
    </source>
</evidence>
<dbReference type="AlphaFoldDB" id="A0A6A7A3V5"/>
<proteinExistence type="predicted"/>
<dbReference type="Proteomes" id="UP000799424">
    <property type="component" value="Unassembled WGS sequence"/>
</dbReference>
<protein>
    <submittedName>
        <fullName evidence="2">Uncharacterized protein</fullName>
    </submittedName>
</protein>
<sequence length="168" mass="19376">MSARSLCLFSPLCLRRVCLLKSIDDNFIHSRRPDNSSLCCRTNNSKDMGNLHVRDQGRQTSTSHKSATTSGSEPHCSPEETTTSTRERTIIPQLKRLKWEDFEEVKSDTQIYAIDVLVRPKKTVQQEPPYHCGVVPIKIRINCDRLVDMLQEITERHMRTLLVILRPM</sequence>
<feature type="region of interest" description="Disordered" evidence="1">
    <location>
        <begin position="49"/>
        <end position="85"/>
    </location>
</feature>